<evidence type="ECO:0000313" key="2">
    <source>
        <dbReference type="EMBL" id="EFO96374.1"/>
    </source>
</evidence>
<dbReference type="HOGENOM" id="CLU_105165_2_0_1"/>
<proteinExistence type="predicted"/>
<dbReference type="InParanoid" id="E3M9A2"/>
<dbReference type="GeneID" id="9805471"/>
<feature type="signal peptide" evidence="1">
    <location>
        <begin position="1"/>
        <end position="20"/>
    </location>
</feature>
<sequence>MKYFLLLSIIFFVLYQSGNGCMKFKLDTTCECPDILKHYDKIKEETIPVIKKGGCKMSITCATHTNTNFLFPLYTNRGEILRPDDMMENSAYVGAADAVQFSDEAYEAPPGPPIDIISYFGVLCDGGVWYVSKYPTGIGYNMKNLTLKYIGTNGEFDGKKARIARFSCKPLA</sequence>
<dbReference type="KEGG" id="crq:GCK72_007631"/>
<dbReference type="Pfam" id="PF02343">
    <property type="entry name" value="TRA-1_regulated"/>
    <property type="match status" value="1"/>
</dbReference>
<evidence type="ECO:0000256" key="1">
    <source>
        <dbReference type="SAM" id="SignalP"/>
    </source>
</evidence>
<gene>
    <name evidence="2" type="ORF">CRE_14510</name>
</gene>
<reference evidence="2" key="1">
    <citation type="submission" date="2007-07" db="EMBL/GenBank/DDBJ databases">
        <title>PCAP assembly of the Caenorhabditis remanei genome.</title>
        <authorList>
            <consortium name="The Caenorhabditis remanei Sequencing Consortium"/>
            <person name="Wilson R.K."/>
        </authorList>
    </citation>
    <scope>NUCLEOTIDE SEQUENCE [LARGE SCALE GENOMIC DNA]</scope>
    <source>
        <strain evidence="2">PB4641</strain>
    </source>
</reference>
<protein>
    <submittedName>
        <fullName evidence="2">Uncharacterized protein</fullName>
    </submittedName>
</protein>
<name>E3M9A2_CAERE</name>
<dbReference type="InterPro" id="IPR003326">
    <property type="entry name" value="TRA-1_regulated"/>
</dbReference>
<feature type="chain" id="PRO_5003176627" evidence="1">
    <location>
        <begin position="21"/>
        <end position="172"/>
    </location>
</feature>
<dbReference type="EMBL" id="DS268430">
    <property type="protein sequence ID" value="EFO96374.1"/>
    <property type="molecule type" value="Genomic_DNA"/>
</dbReference>
<keyword evidence="3" id="KW-1185">Reference proteome</keyword>
<dbReference type="Proteomes" id="UP000008281">
    <property type="component" value="Unassembled WGS sequence"/>
</dbReference>
<dbReference type="RefSeq" id="XP_003107316.2">
    <property type="nucleotide sequence ID" value="XM_003107268.2"/>
</dbReference>
<keyword evidence="1" id="KW-0732">Signal</keyword>
<accession>E3M9A2</accession>
<evidence type="ECO:0000313" key="3">
    <source>
        <dbReference type="Proteomes" id="UP000008281"/>
    </source>
</evidence>
<dbReference type="CTD" id="9805471"/>
<dbReference type="AlphaFoldDB" id="E3M9A2"/>
<dbReference type="OrthoDB" id="5891964at2759"/>
<organism evidence="3">
    <name type="scientific">Caenorhabditis remanei</name>
    <name type="common">Caenorhabditis vulgaris</name>
    <dbReference type="NCBI Taxonomy" id="31234"/>
    <lineage>
        <taxon>Eukaryota</taxon>
        <taxon>Metazoa</taxon>
        <taxon>Ecdysozoa</taxon>
        <taxon>Nematoda</taxon>
        <taxon>Chromadorea</taxon>
        <taxon>Rhabditida</taxon>
        <taxon>Rhabditina</taxon>
        <taxon>Rhabditomorpha</taxon>
        <taxon>Rhabditoidea</taxon>
        <taxon>Rhabditidae</taxon>
        <taxon>Peloderinae</taxon>
        <taxon>Caenorhabditis</taxon>
    </lineage>
</organism>